<proteinExistence type="predicted"/>
<dbReference type="EMBL" id="UFSO01000003">
    <property type="protein sequence ID" value="SSY79976.1"/>
    <property type="molecule type" value="Genomic_DNA"/>
</dbReference>
<protein>
    <submittedName>
        <fullName evidence="2">Uncharacterized protein</fullName>
    </submittedName>
</protein>
<dbReference type="STRING" id="1120980.GCA_000745955_00666"/>
<gene>
    <name evidence="2" type="ORF">NCTC10283_01528</name>
</gene>
<dbReference type="RefSeq" id="WP_034291648.1">
    <property type="nucleotide sequence ID" value="NZ_CP091519.2"/>
</dbReference>
<evidence type="ECO:0000313" key="2">
    <source>
        <dbReference type="EMBL" id="SSY79976.1"/>
    </source>
</evidence>
<dbReference type="AlphaFoldDB" id="A0A376BST1"/>
<keyword evidence="1" id="KW-0812">Transmembrane</keyword>
<accession>A0A376BST1</accession>
<dbReference type="OrthoDB" id="9134483at2"/>
<dbReference type="Proteomes" id="UP000254209">
    <property type="component" value="Unassembled WGS sequence"/>
</dbReference>
<evidence type="ECO:0000256" key="1">
    <source>
        <dbReference type="SAM" id="Phobius"/>
    </source>
</evidence>
<evidence type="ECO:0000313" key="3">
    <source>
        <dbReference type="Proteomes" id="UP000254209"/>
    </source>
</evidence>
<keyword evidence="1" id="KW-1133">Transmembrane helix</keyword>
<keyword evidence="1" id="KW-0472">Membrane</keyword>
<feature type="transmembrane region" description="Helical" evidence="1">
    <location>
        <begin position="7"/>
        <end position="28"/>
    </location>
</feature>
<sequence>MNNQKKWIILAVGLLVFAAIKIAMLLWWQGNQKPVQSMDCQISQMACPFGNQGASMQLVGVGDNKTLFTIRAANVPPNVREIHASFTMRDMDMGFNRFVLEKQADGVWLAQGVRLPLCTQSRHDWIMTWQVDGQHFQATFQTRK</sequence>
<organism evidence="2 3">
    <name type="scientific">Alysiella crassa</name>
    <dbReference type="NCBI Taxonomy" id="153491"/>
    <lineage>
        <taxon>Bacteria</taxon>
        <taxon>Pseudomonadati</taxon>
        <taxon>Pseudomonadota</taxon>
        <taxon>Betaproteobacteria</taxon>
        <taxon>Neisseriales</taxon>
        <taxon>Neisseriaceae</taxon>
        <taxon>Alysiella</taxon>
    </lineage>
</organism>
<keyword evidence="3" id="KW-1185">Reference proteome</keyword>
<name>A0A376BST1_9NEIS</name>
<reference evidence="2 3" key="1">
    <citation type="submission" date="2018-06" db="EMBL/GenBank/DDBJ databases">
        <authorList>
            <consortium name="Pathogen Informatics"/>
            <person name="Doyle S."/>
        </authorList>
    </citation>
    <scope>NUCLEOTIDE SEQUENCE [LARGE SCALE GENOMIC DNA]</scope>
    <source>
        <strain evidence="2 3">NCTC10283</strain>
    </source>
</reference>